<feature type="transmembrane region" description="Helical" evidence="1">
    <location>
        <begin position="12"/>
        <end position="34"/>
    </location>
</feature>
<accession>A0A8J7P778</accession>
<comment type="caution">
    <text evidence="2">The sequence shown here is derived from an EMBL/GenBank/DDBJ whole genome shotgun (WGS) entry which is preliminary data.</text>
</comment>
<dbReference type="Proteomes" id="UP000664277">
    <property type="component" value="Unassembled WGS sequence"/>
</dbReference>
<evidence type="ECO:0000313" key="3">
    <source>
        <dbReference type="Proteomes" id="UP000664277"/>
    </source>
</evidence>
<evidence type="ECO:0000313" key="2">
    <source>
        <dbReference type="EMBL" id="MBN8659386.1"/>
    </source>
</evidence>
<name>A0A8J7P778_9BACT</name>
<keyword evidence="1" id="KW-0472">Membrane</keyword>
<keyword evidence="1" id="KW-1133">Transmembrane helix</keyword>
<protein>
    <submittedName>
        <fullName evidence="2">Uncharacterized protein</fullName>
    </submittedName>
</protein>
<reference evidence="2" key="1">
    <citation type="submission" date="2021-02" db="EMBL/GenBank/DDBJ databases">
        <title>Genome-Resolved Metagenomics of a Microbial Community Performing Photosynthetic Biological Nutrient Removal.</title>
        <authorList>
            <person name="Mcdaniel E.A."/>
        </authorList>
    </citation>
    <scope>NUCLEOTIDE SEQUENCE</scope>
    <source>
        <strain evidence="2">UWPOB_OBS1</strain>
    </source>
</reference>
<sequence length="205" mass="22532">MSGRKIAKAPKSALINIVTAALYMGMCLALISIAPAEAVVLNGQLEEVEVADENASPGVQPGALIPNTFPTHYAGKWVCETTITESSVPTVLPGTKVQSEVHFIPTADGRIEMRHYQPGWVRNKCLTVSFNGNEAKADTTSYYFGEKVQGAWAARTRDQYLQETDDLIKAKSYVDQYINGQYVGRYRTISVLRRVAEDNRSVASK</sequence>
<proteinExistence type="predicted"/>
<gene>
    <name evidence="2" type="ORF">J0M35_03410</name>
</gene>
<dbReference type="EMBL" id="JAFLCK010000003">
    <property type="protein sequence ID" value="MBN8659386.1"/>
    <property type="molecule type" value="Genomic_DNA"/>
</dbReference>
<organism evidence="2 3">
    <name type="scientific">Candidatus Obscuribacter phosphatis</name>
    <dbReference type="NCBI Taxonomy" id="1906157"/>
    <lineage>
        <taxon>Bacteria</taxon>
        <taxon>Bacillati</taxon>
        <taxon>Candidatus Melainabacteria</taxon>
        <taxon>Candidatus Obscuribacterales</taxon>
        <taxon>Candidatus Obscuribacteraceae</taxon>
        <taxon>Candidatus Obscuribacter</taxon>
    </lineage>
</organism>
<keyword evidence="1" id="KW-0812">Transmembrane</keyword>
<evidence type="ECO:0000256" key="1">
    <source>
        <dbReference type="SAM" id="Phobius"/>
    </source>
</evidence>
<dbReference type="AlphaFoldDB" id="A0A8J7P778"/>